<dbReference type="Gene3D" id="1.10.10.10">
    <property type="entry name" value="Winged helix-like DNA-binding domain superfamily/Winged helix DNA-binding domain"/>
    <property type="match status" value="1"/>
</dbReference>
<dbReference type="SUPFAM" id="SSF46785">
    <property type="entry name" value="Winged helix' DNA-binding domain"/>
    <property type="match status" value="1"/>
</dbReference>
<dbReference type="CDD" id="cd07377">
    <property type="entry name" value="WHTH_GntR"/>
    <property type="match status" value="1"/>
</dbReference>
<dbReference type="Gene3D" id="1.20.120.530">
    <property type="entry name" value="GntR ligand-binding domain-like"/>
    <property type="match status" value="1"/>
</dbReference>
<dbReference type="SUPFAM" id="SSF48008">
    <property type="entry name" value="GntR ligand-binding domain-like"/>
    <property type="match status" value="1"/>
</dbReference>
<dbReference type="InterPro" id="IPR036388">
    <property type="entry name" value="WH-like_DNA-bd_sf"/>
</dbReference>
<feature type="domain" description="HTH gntR-type" evidence="4">
    <location>
        <begin position="14"/>
        <end position="81"/>
    </location>
</feature>
<dbReference type="PANTHER" id="PTHR43537:SF24">
    <property type="entry name" value="GLUCONATE OPERON TRANSCRIPTIONAL REPRESSOR"/>
    <property type="match status" value="1"/>
</dbReference>
<sequence length="238" mass="26989">MNDVPSLRVVQDKVSLRERTTAVLRNAILTMRFKPGERLVERQLCLETGVSRTCIRESMRHLEAEGLVRREHNKGVVVSSITATEASEIYEVRRILEAKMLEKMIRRLDTDIVGRLEASLLRAEECIGRPFEYVSAIGDLIEVLWSGYNNDTARNLLRSIFDRISYIRVILSVSTGVDEKRTTVAILHGVLDAIKQRDVIAAQERYDHYLTRAHDTVVKIITSNSASNDRLVTQVAIG</sequence>
<dbReference type="Proteomes" id="UP000051562">
    <property type="component" value="Unassembled WGS sequence"/>
</dbReference>
<name>A0A0Q3KNW3_9HYPH</name>
<dbReference type="InterPro" id="IPR036390">
    <property type="entry name" value="WH_DNA-bd_sf"/>
</dbReference>
<dbReference type="InterPro" id="IPR011711">
    <property type="entry name" value="GntR_C"/>
</dbReference>
<dbReference type="EMBL" id="LMAR01000023">
    <property type="protein sequence ID" value="KQK31379.1"/>
    <property type="molecule type" value="Genomic_DNA"/>
</dbReference>
<evidence type="ECO:0000313" key="6">
    <source>
        <dbReference type="Proteomes" id="UP000051562"/>
    </source>
</evidence>
<dbReference type="PRINTS" id="PR00035">
    <property type="entry name" value="HTHGNTR"/>
</dbReference>
<reference evidence="5 6" key="1">
    <citation type="submission" date="2015-10" db="EMBL/GenBank/DDBJ databases">
        <title>Draft genome of Bosea thiooxidans.</title>
        <authorList>
            <person name="Wang X."/>
        </authorList>
    </citation>
    <scope>NUCLEOTIDE SEQUENCE [LARGE SCALE GENOMIC DNA]</scope>
    <source>
        <strain evidence="5 6">CGMCC 9174</strain>
    </source>
</reference>
<dbReference type="AlphaFoldDB" id="A0A0Q3KNW3"/>
<dbReference type="SMART" id="SM00895">
    <property type="entry name" value="FCD"/>
    <property type="match status" value="1"/>
</dbReference>
<organism evidence="5 6">
    <name type="scientific">Bosea thiooxidans</name>
    <dbReference type="NCBI Taxonomy" id="53254"/>
    <lineage>
        <taxon>Bacteria</taxon>
        <taxon>Pseudomonadati</taxon>
        <taxon>Pseudomonadota</taxon>
        <taxon>Alphaproteobacteria</taxon>
        <taxon>Hyphomicrobiales</taxon>
        <taxon>Boseaceae</taxon>
        <taxon>Bosea</taxon>
    </lineage>
</organism>
<keyword evidence="3" id="KW-0804">Transcription</keyword>
<dbReference type="Pfam" id="PF07729">
    <property type="entry name" value="FCD"/>
    <property type="match status" value="1"/>
</dbReference>
<dbReference type="GO" id="GO:0003700">
    <property type="term" value="F:DNA-binding transcription factor activity"/>
    <property type="evidence" value="ECO:0007669"/>
    <property type="project" value="InterPro"/>
</dbReference>
<keyword evidence="6" id="KW-1185">Reference proteome</keyword>
<proteinExistence type="predicted"/>
<dbReference type="SMART" id="SM00345">
    <property type="entry name" value="HTH_GNTR"/>
    <property type="match status" value="1"/>
</dbReference>
<dbReference type="RefSeq" id="WP_055727145.1">
    <property type="nucleotide sequence ID" value="NZ_LMAR01000023.1"/>
</dbReference>
<dbReference type="PROSITE" id="PS50949">
    <property type="entry name" value="HTH_GNTR"/>
    <property type="match status" value="1"/>
</dbReference>
<keyword evidence="2" id="KW-0238">DNA-binding</keyword>
<evidence type="ECO:0000313" key="5">
    <source>
        <dbReference type="EMBL" id="KQK31379.1"/>
    </source>
</evidence>
<accession>A0A0Q3KNW3</accession>
<evidence type="ECO:0000259" key="4">
    <source>
        <dbReference type="PROSITE" id="PS50949"/>
    </source>
</evidence>
<dbReference type="InterPro" id="IPR000524">
    <property type="entry name" value="Tscrpt_reg_HTH_GntR"/>
</dbReference>
<dbReference type="PANTHER" id="PTHR43537">
    <property type="entry name" value="TRANSCRIPTIONAL REGULATOR, GNTR FAMILY"/>
    <property type="match status" value="1"/>
</dbReference>
<protein>
    <recommendedName>
        <fullName evidence="4">HTH gntR-type domain-containing protein</fullName>
    </recommendedName>
</protein>
<gene>
    <name evidence="5" type="ORF">ARD30_02940</name>
</gene>
<dbReference type="InterPro" id="IPR008920">
    <property type="entry name" value="TF_FadR/GntR_C"/>
</dbReference>
<evidence type="ECO:0000256" key="1">
    <source>
        <dbReference type="ARBA" id="ARBA00023015"/>
    </source>
</evidence>
<evidence type="ECO:0000256" key="3">
    <source>
        <dbReference type="ARBA" id="ARBA00023163"/>
    </source>
</evidence>
<keyword evidence="1" id="KW-0805">Transcription regulation</keyword>
<comment type="caution">
    <text evidence="5">The sequence shown here is derived from an EMBL/GenBank/DDBJ whole genome shotgun (WGS) entry which is preliminary data.</text>
</comment>
<dbReference type="GO" id="GO:0003677">
    <property type="term" value="F:DNA binding"/>
    <property type="evidence" value="ECO:0007669"/>
    <property type="project" value="UniProtKB-KW"/>
</dbReference>
<evidence type="ECO:0000256" key="2">
    <source>
        <dbReference type="ARBA" id="ARBA00023125"/>
    </source>
</evidence>
<dbReference type="Pfam" id="PF00392">
    <property type="entry name" value="GntR"/>
    <property type="match status" value="1"/>
</dbReference>